<evidence type="ECO:0000256" key="2">
    <source>
        <dbReference type="SAM" id="SignalP"/>
    </source>
</evidence>
<evidence type="ECO:0000313" key="3">
    <source>
        <dbReference type="EMBL" id="KAK1744494.1"/>
    </source>
</evidence>
<dbReference type="EMBL" id="JATAAI010000007">
    <property type="protein sequence ID" value="KAK1744494.1"/>
    <property type="molecule type" value="Genomic_DNA"/>
</dbReference>
<feature type="region of interest" description="Disordered" evidence="1">
    <location>
        <begin position="557"/>
        <end position="583"/>
    </location>
</feature>
<organism evidence="3 4">
    <name type="scientific">Skeletonema marinoi</name>
    <dbReference type="NCBI Taxonomy" id="267567"/>
    <lineage>
        <taxon>Eukaryota</taxon>
        <taxon>Sar</taxon>
        <taxon>Stramenopiles</taxon>
        <taxon>Ochrophyta</taxon>
        <taxon>Bacillariophyta</taxon>
        <taxon>Coscinodiscophyceae</taxon>
        <taxon>Thalassiosirophycidae</taxon>
        <taxon>Thalassiosirales</taxon>
        <taxon>Skeletonemataceae</taxon>
        <taxon>Skeletonema</taxon>
        <taxon>Skeletonema marinoi-dohrnii complex</taxon>
    </lineage>
</organism>
<feature type="compositionally biased region" description="Low complexity" evidence="1">
    <location>
        <begin position="257"/>
        <end position="270"/>
    </location>
</feature>
<feature type="chain" id="PRO_5041989818" evidence="2">
    <location>
        <begin position="22"/>
        <end position="845"/>
    </location>
</feature>
<protein>
    <submittedName>
        <fullName evidence="3">Uncharacterized protein</fullName>
    </submittedName>
</protein>
<feature type="region of interest" description="Disordered" evidence="1">
    <location>
        <begin position="151"/>
        <end position="194"/>
    </location>
</feature>
<feature type="compositionally biased region" description="Low complexity" evidence="1">
    <location>
        <begin position="151"/>
        <end position="164"/>
    </location>
</feature>
<evidence type="ECO:0000313" key="4">
    <source>
        <dbReference type="Proteomes" id="UP001224775"/>
    </source>
</evidence>
<gene>
    <name evidence="3" type="ORF">QTG54_005027</name>
</gene>
<keyword evidence="2" id="KW-0732">Signal</keyword>
<accession>A0AAD9DFP6</accession>
<dbReference type="AlphaFoldDB" id="A0AAD9DFP6"/>
<feature type="compositionally biased region" description="Pro residues" evidence="1">
    <location>
        <begin position="299"/>
        <end position="322"/>
    </location>
</feature>
<feature type="compositionally biased region" description="Acidic residues" evidence="1">
    <location>
        <begin position="573"/>
        <end position="583"/>
    </location>
</feature>
<feature type="region of interest" description="Disordered" evidence="1">
    <location>
        <begin position="733"/>
        <end position="752"/>
    </location>
</feature>
<feature type="compositionally biased region" description="Low complexity" evidence="1">
    <location>
        <begin position="323"/>
        <end position="371"/>
    </location>
</feature>
<dbReference type="PRINTS" id="PR01217">
    <property type="entry name" value="PRICHEXTENSN"/>
</dbReference>
<dbReference type="Proteomes" id="UP001224775">
    <property type="component" value="Unassembled WGS sequence"/>
</dbReference>
<feature type="region of interest" description="Disordered" evidence="1">
    <location>
        <begin position="60"/>
        <end position="86"/>
    </location>
</feature>
<feature type="region of interest" description="Disordered" evidence="1">
    <location>
        <begin position="246"/>
        <end position="380"/>
    </location>
</feature>
<name>A0AAD9DFP6_9STRA</name>
<feature type="signal peptide" evidence="2">
    <location>
        <begin position="1"/>
        <end position="21"/>
    </location>
</feature>
<keyword evidence="4" id="KW-1185">Reference proteome</keyword>
<proteinExistence type="predicted"/>
<reference evidence="3" key="1">
    <citation type="submission" date="2023-06" db="EMBL/GenBank/DDBJ databases">
        <title>Survivors Of The Sea: Transcriptome response of Skeletonema marinoi to long-term dormancy.</title>
        <authorList>
            <person name="Pinder M.I.M."/>
            <person name="Kourtchenko O."/>
            <person name="Robertson E.K."/>
            <person name="Larsson T."/>
            <person name="Maumus F."/>
            <person name="Osuna-Cruz C.M."/>
            <person name="Vancaester E."/>
            <person name="Stenow R."/>
            <person name="Vandepoele K."/>
            <person name="Ploug H."/>
            <person name="Bruchert V."/>
            <person name="Godhe A."/>
            <person name="Topel M."/>
        </authorList>
    </citation>
    <scope>NUCLEOTIDE SEQUENCE</scope>
    <source>
        <strain evidence="3">R05AC</strain>
    </source>
</reference>
<evidence type="ECO:0000256" key="1">
    <source>
        <dbReference type="SAM" id="MobiDB-lite"/>
    </source>
</evidence>
<feature type="compositionally biased region" description="Low complexity" evidence="1">
    <location>
        <begin position="69"/>
        <end position="80"/>
    </location>
</feature>
<comment type="caution">
    <text evidence="3">The sequence shown here is derived from an EMBL/GenBank/DDBJ whole genome shotgun (WGS) entry which is preliminary data.</text>
</comment>
<sequence length="845" mass="89109">MKFSLSVTTALLLQVSTTAEAASSSSSSATFLDAFEFGRSPPIQRKRNLVIQTDSTRHLAKTAKAEAQSSSTSGGSSGAKASKKGGFRLMPKSTKVATSAFSVETLSMGTLGSIFVEPLRTTKADKLMFADMSYSFADLDFSMPTSFFSMSGDATSTPTSSPSDGNGGGGGGDDGGGSASVSPTPAPTPQEPSNDFHEVVFKYLAVCTGVEIEMDCLTSTTIDALMVQGDATSRARARRFLGTDATMEPSPVYTRASKSSKSPSLSPSVSGVTATPTSVFKGVTPRPTLTFYPTQASVTPPPTVTEVTPPPTQAPVTPPPTQAPVTPSPTQAPVTPSPTQAQVTPSPTQAPVTPSPTVSTATSSPTNTVTVIPTSSPTDQCRPEVDENNLLSILTTSKQECIDSGTPVSEDTFQSTLSSFLAIFDESNTCWDSLCGDSDITSDLFYQILFEEASQCADVTLSVDDCILDHILDMVFQSGASDESGSRVRRSLQESCCESTPTESDLNFYATFLLLGADAACAEQGSVEITTEEWNAATEDLVKLFGATECWGVEPCEEDDVDGQEVPTPAPSDENDAISGDSEDVLPYNDGPVLSDNGQVCTITTEISEDVRSLELSFYYQVETTSDSFDLGLIERALIEKVCDDASNERRLNELEAVVVSVDASPDDVVSEEYTCTSTTPGTNCQVIKGAITILLLGPIASNEESLFLTKIASLFPIALNDTEASITYLATPTNSTNSSATETTNNSTTTTTQASSTITTFGITAAATAILTIALLTRGAVSRRFTQDAPEDTNPEYKGQDELTIAGTAELTCASEDPSPKHHVVNDVEREHWRELGMGDSVDV</sequence>
<feature type="compositionally biased region" description="Gly residues" evidence="1">
    <location>
        <begin position="165"/>
        <end position="178"/>
    </location>
</feature>